<dbReference type="InterPro" id="IPR011335">
    <property type="entry name" value="Restrct_endonuc-II-like"/>
</dbReference>
<protein>
    <submittedName>
        <fullName evidence="5">Restriction endonuclease</fullName>
    </submittedName>
</protein>
<dbReference type="InterPro" id="IPR011337">
    <property type="entry name" value="DNA_rep_MutH/RE_typeII_Sau3AI"/>
</dbReference>
<dbReference type="EMBL" id="JAAIWM010000001">
    <property type="protein sequence ID" value="NEY71107.1"/>
    <property type="molecule type" value="Genomic_DNA"/>
</dbReference>
<dbReference type="Pfam" id="PF02976">
    <property type="entry name" value="MutH"/>
    <property type="match status" value="1"/>
</dbReference>
<name>A0A6M0Q400_9BACI</name>
<feature type="domain" description="DNA mismatch repair MutH/Type II restriction enzyme Sau3AI" evidence="4">
    <location>
        <begin position="56"/>
        <end position="166"/>
    </location>
</feature>
<evidence type="ECO:0000256" key="3">
    <source>
        <dbReference type="ARBA" id="ARBA00022801"/>
    </source>
</evidence>
<accession>A0A6M0Q400</accession>
<dbReference type="SUPFAM" id="SSF52980">
    <property type="entry name" value="Restriction endonuclease-like"/>
    <property type="match status" value="2"/>
</dbReference>
<keyword evidence="1" id="KW-0540">Nuclease</keyword>
<proteinExistence type="predicted"/>
<dbReference type="AlphaFoldDB" id="A0A6M0Q400"/>
<sequence>MTGHVFSKKQLEDTFNHVIGKTLGEVDVNNVFNRTITNPKITGIAGDVIEQSVLGYPPDSNQRPDLFVDGKDVELKTTGIRKPKKKSIHEFEAKEPMSITAVSPEKITKEDFKTSNFWHKLEIMLMVYYHYDSAVTVKAMDYANFVIKGYQFHEFSEEDQEILKNDWSIVKGYIKKLQEEYDIPENEYHTISSELRKDLMLIDIAPKWPNRPRFRLKRVTVTNIVQKYFGEKFEELQAKYSSFRELDEKLHALTELHRGKTIRELMMELNIPLKLGEKGDVHKSISEQIVVKMFGGNSKKISKIELFNKIGLIPKTITQTTKGTRTEDTKLFTIDFTEWTDENIPFEESFVFNYFNNQQFLCILFEEPSTTSTLLENKFLGFKRIMFKNHLIEIDVRNVWDEVRDLINNNLLKETVECKKDGTPMVNKKSGTIKTSINFPKSKNYTFFIRGTGDDANDKTLVINGIHMYQQNLWVKGKTLVEMLNEIEFI</sequence>
<keyword evidence="3" id="KW-0378">Hydrolase</keyword>
<evidence type="ECO:0000256" key="2">
    <source>
        <dbReference type="ARBA" id="ARBA00022759"/>
    </source>
</evidence>
<dbReference type="CDD" id="cd22355">
    <property type="entry name" value="Sau3AI_C"/>
    <property type="match status" value="1"/>
</dbReference>
<organism evidence="5 6">
    <name type="scientific">Bacillus mesophilus</name>
    <dbReference type="NCBI Taxonomy" id="1808955"/>
    <lineage>
        <taxon>Bacteria</taxon>
        <taxon>Bacillati</taxon>
        <taxon>Bacillota</taxon>
        <taxon>Bacilli</taxon>
        <taxon>Bacillales</taxon>
        <taxon>Bacillaceae</taxon>
        <taxon>Bacillus</taxon>
    </lineage>
</organism>
<keyword evidence="6" id="KW-1185">Reference proteome</keyword>
<gene>
    <name evidence="5" type="ORF">G4D63_05050</name>
</gene>
<dbReference type="RefSeq" id="WP_163178287.1">
    <property type="nucleotide sequence ID" value="NZ_JAAIWM010000001.1"/>
</dbReference>
<evidence type="ECO:0000313" key="5">
    <source>
        <dbReference type="EMBL" id="NEY71107.1"/>
    </source>
</evidence>
<dbReference type="GO" id="GO:0004519">
    <property type="term" value="F:endonuclease activity"/>
    <property type="evidence" value="ECO:0007669"/>
    <property type="project" value="UniProtKB-KW"/>
</dbReference>
<evidence type="ECO:0000259" key="4">
    <source>
        <dbReference type="SMART" id="SM00927"/>
    </source>
</evidence>
<dbReference type="Proteomes" id="UP000481043">
    <property type="component" value="Unassembled WGS sequence"/>
</dbReference>
<dbReference type="InterPro" id="IPR037057">
    <property type="entry name" value="DNA_rep_MutH/T2_RE_sf"/>
</dbReference>
<comment type="caution">
    <text evidence="5">The sequence shown here is derived from an EMBL/GenBank/DDBJ whole genome shotgun (WGS) entry which is preliminary data.</text>
</comment>
<reference evidence="5 6" key="1">
    <citation type="submission" date="2020-02" db="EMBL/GenBank/DDBJ databases">
        <title>Bacillus aquiflavi sp. nov., isolated from yellow water of strong flavor Chinese baijiu in Yibin region of China.</title>
        <authorList>
            <person name="Xie J."/>
        </authorList>
    </citation>
    <scope>NUCLEOTIDE SEQUENCE [LARGE SCALE GENOMIC DNA]</scope>
    <source>
        <strain evidence="5 6">SA4</strain>
    </source>
</reference>
<dbReference type="SMART" id="SM00927">
    <property type="entry name" value="MutH"/>
    <property type="match status" value="1"/>
</dbReference>
<dbReference type="GO" id="GO:0003677">
    <property type="term" value="F:DNA binding"/>
    <property type="evidence" value="ECO:0007669"/>
    <property type="project" value="InterPro"/>
</dbReference>
<dbReference type="GO" id="GO:0016787">
    <property type="term" value="F:hydrolase activity"/>
    <property type="evidence" value="ECO:0007669"/>
    <property type="project" value="UniProtKB-KW"/>
</dbReference>
<dbReference type="CDD" id="cd22356">
    <property type="entry name" value="Sau3AI_N-like"/>
    <property type="match status" value="1"/>
</dbReference>
<evidence type="ECO:0000313" key="6">
    <source>
        <dbReference type="Proteomes" id="UP000481043"/>
    </source>
</evidence>
<keyword evidence="2 5" id="KW-0255">Endonuclease</keyword>
<evidence type="ECO:0000256" key="1">
    <source>
        <dbReference type="ARBA" id="ARBA00022722"/>
    </source>
</evidence>
<dbReference type="Gene3D" id="3.40.600.10">
    <property type="entry name" value="DNA mismatch repair MutH/Restriction endonuclease, type II"/>
    <property type="match status" value="2"/>
</dbReference>